<dbReference type="EMBL" id="OU963894">
    <property type="protein sequence ID" value="CAH0397567.1"/>
    <property type="molecule type" value="Genomic_DNA"/>
</dbReference>
<dbReference type="InterPro" id="IPR002557">
    <property type="entry name" value="Chitin-bd_dom"/>
</dbReference>
<organism evidence="2 3">
    <name type="scientific">Chilo suppressalis</name>
    <name type="common">Asiatic rice borer moth</name>
    <dbReference type="NCBI Taxonomy" id="168631"/>
    <lineage>
        <taxon>Eukaryota</taxon>
        <taxon>Metazoa</taxon>
        <taxon>Ecdysozoa</taxon>
        <taxon>Arthropoda</taxon>
        <taxon>Hexapoda</taxon>
        <taxon>Insecta</taxon>
        <taxon>Pterygota</taxon>
        <taxon>Neoptera</taxon>
        <taxon>Endopterygota</taxon>
        <taxon>Lepidoptera</taxon>
        <taxon>Glossata</taxon>
        <taxon>Ditrysia</taxon>
        <taxon>Pyraloidea</taxon>
        <taxon>Crambidae</taxon>
        <taxon>Crambinae</taxon>
        <taxon>Chilo</taxon>
    </lineage>
</organism>
<reference evidence="2" key="1">
    <citation type="submission" date="2021-12" db="EMBL/GenBank/DDBJ databases">
        <authorList>
            <person name="King R."/>
        </authorList>
    </citation>
    <scope>NUCLEOTIDE SEQUENCE</scope>
</reference>
<evidence type="ECO:0000313" key="3">
    <source>
        <dbReference type="Proteomes" id="UP001153292"/>
    </source>
</evidence>
<feature type="domain" description="Chitin-binding type-2" evidence="1">
    <location>
        <begin position="34"/>
        <end position="96"/>
    </location>
</feature>
<dbReference type="Gene3D" id="2.170.140.10">
    <property type="entry name" value="Chitin binding domain"/>
    <property type="match status" value="3"/>
</dbReference>
<dbReference type="Proteomes" id="UP001153292">
    <property type="component" value="Chromosome 1"/>
</dbReference>
<dbReference type="PROSITE" id="PS50940">
    <property type="entry name" value="CHIT_BIND_II"/>
    <property type="match status" value="3"/>
</dbReference>
<keyword evidence="3" id="KW-1185">Reference proteome</keyword>
<evidence type="ECO:0000259" key="1">
    <source>
        <dbReference type="PROSITE" id="PS50940"/>
    </source>
</evidence>
<dbReference type="Pfam" id="PF01607">
    <property type="entry name" value="CBM_14"/>
    <property type="match status" value="2"/>
</dbReference>
<protein>
    <recommendedName>
        <fullName evidence="1">Chitin-binding type-2 domain-containing protein</fullName>
    </recommendedName>
</protein>
<gene>
    <name evidence="2" type="ORF">CHILSU_LOCUS640</name>
</gene>
<proteinExistence type="predicted"/>
<accession>A0ABN8AT17</accession>
<dbReference type="SUPFAM" id="SSF57625">
    <property type="entry name" value="Invertebrate chitin-binding proteins"/>
    <property type="match status" value="2"/>
</dbReference>
<dbReference type="InterPro" id="IPR036508">
    <property type="entry name" value="Chitin-bd_dom_sf"/>
</dbReference>
<evidence type="ECO:0000313" key="2">
    <source>
        <dbReference type="EMBL" id="CAH0397567.1"/>
    </source>
</evidence>
<dbReference type="SMART" id="SM00494">
    <property type="entry name" value="ChtBD2"/>
    <property type="match status" value="3"/>
</dbReference>
<feature type="domain" description="Chitin-binding type-2" evidence="1">
    <location>
        <begin position="162"/>
        <end position="219"/>
    </location>
</feature>
<name>A0ABN8AT17_CHISP</name>
<sequence length="219" mass="23630">MCFIREVQTIAMAAIRISIAVGLILGSASEVYSQVNCTATGAGRFPDPGDTTCKRYTFCVRDSATSTYQSYNYTCPTTSLFNPNTGVCTTNYVCNTTTTTTSSVCTTDGFVADPNSTDCTSYVQCVSVNGVFIETVLTCPTNTFYDPDTTLCELGYSCPGPTFSCTAAGRFANTADETCQSYFMCVLVTGTYVQYNYTCPTTSLFNPITRLCTISYTCT</sequence>
<feature type="domain" description="Chitin-binding type-2" evidence="1">
    <location>
        <begin position="102"/>
        <end position="160"/>
    </location>
</feature>